<comment type="caution">
    <text evidence="1">The sequence shown here is derived from an EMBL/GenBank/DDBJ whole genome shotgun (WGS) entry which is preliminary data.</text>
</comment>
<gene>
    <name evidence="1" type="ORF">J1N35_044475</name>
</gene>
<organism evidence="1 2">
    <name type="scientific">Gossypium stocksii</name>
    <dbReference type="NCBI Taxonomy" id="47602"/>
    <lineage>
        <taxon>Eukaryota</taxon>
        <taxon>Viridiplantae</taxon>
        <taxon>Streptophyta</taxon>
        <taxon>Embryophyta</taxon>
        <taxon>Tracheophyta</taxon>
        <taxon>Spermatophyta</taxon>
        <taxon>Magnoliopsida</taxon>
        <taxon>eudicotyledons</taxon>
        <taxon>Gunneridae</taxon>
        <taxon>Pentapetalae</taxon>
        <taxon>rosids</taxon>
        <taxon>malvids</taxon>
        <taxon>Malvales</taxon>
        <taxon>Malvaceae</taxon>
        <taxon>Malvoideae</taxon>
        <taxon>Gossypium</taxon>
    </lineage>
</organism>
<dbReference type="Proteomes" id="UP000828251">
    <property type="component" value="Unassembled WGS sequence"/>
</dbReference>
<protein>
    <submittedName>
        <fullName evidence="1">Uncharacterized protein</fullName>
    </submittedName>
</protein>
<dbReference type="AlphaFoldDB" id="A0A9D3ZG49"/>
<evidence type="ECO:0000313" key="2">
    <source>
        <dbReference type="Proteomes" id="UP000828251"/>
    </source>
</evidence>
<keyword evidence="2" id="KW-1185">Reference proteome</keyword>
<reference evidence="1 2" key="1">
    <citation type="journal article" date="2021" name="Plant Biotechnol. J.">
        <title>Multi-omics assisted identification of the key and species-specific regulatory components of drought-tolerant mechanisms in Gossypium stocksii.</title>
        <authorList>
            <person name="Yu D."/>
            <person name="Ke L."/>
            <person name="Zhang D."/>
            <person name="Wu Y."/>
            <person name="Sun Y."/>
            <person name="Mei J."/>
            <person name="Sun J."/>
            <person name="Sun Y."/>
        </authorList>
    </citation>
    <scope>NUCLEOTIDE SEQUENCE [LARGE SCALE GENOMIC DNA]</scope>
    <source>
        <strain evidence="2">cv. E1</strain>
        <tissue evidence="1">Leaf</tissue>
    </source>
</reference>
<proteinExistence type="predicted"/>
<sequence length="95" mass="10908">MNKFIPDLSKLKPLDSNYYNLLKHKKQDISLEELISYIKIEEANRVKDKTLGTSSEFHLKPNIVKSSFGLKFNKLEGTKNLKNAKLKKKKAANNS</sequence>
<dbReference type="EMBL" id="JAIQCV010000013">
    <property type="protein sequence ID" value="KAH1032301.1"/>
    <property type="molecule type" value="Genomic_DNA"/>
</dbReference>
<evidence type="ECO:0000313" key="1">
    <source>
        <dbReference type="EMBL" id="KAH1032301.1"/>
    </source>
</evidence>
<name>A0A9D3ZG49_9ROSI</name>
<accession>A0A9D3ZG49</accession>